<dbReference type="NCBIfam" id="TIGR00109">
    <property type="entry name" value="hemH"/>
    <property type="match status" value="1"/>
</dbReference>
<evidence type="ECO:0000256" key="7">
    <source>
        <dbReference type="HAMAP-Rule" id="MF_00323"/>
    </source>
</evidence>
<evidence type="ECO:0000256" key="3">
    <source>
        <dbReference type="ARBA" id="ARBA00023133"/>
    </source>
</evidence>
<keyword evidence="7" id="KW-0963">Cytoplasm</keyword>
<dbReference type="CDD" id="cd03411">
    <property type="entry name" value="Ferrochelatase_N"/>
    <property type="match status" value="1"/>
</dbReference>
<dbReference type="Pfam" id="PF00762">
    <property type="entry name" value="Ferrochelatase"/>
    <property type="match status" value="1"/>
</dbReference>
<evidence type="ECO:0000256" key="6">
    <source>
        <dbReference type="ARBA" id="ARBA00024536"/>
    </source>
</evidence>
<dbReference type="InterPro" id="IPR033644">
    <property type="entry name" value="Ferrochelatase_C"/>
</dbReference>
<evidence type="ECO:0000313" key="9">
    <source>
        <dbReference type="EMBL" id="MDP0588690.1"/>
    </source>
</evidence>
<dbReference type="AlphaFoldDB" id="A0AA90SSM0"/>
<dbReference type="PANTHER" id="PTHR11108:SF1">
    <property type="entry name" value="FERROCHELATASE, MITOCHONDRIAL"/>
    <property type="match status" value="1"/>
</dbReference>
<keyword evidence="10" id="KW-1185">Reference proteome</keyword>
<dbReference type="GO" id="GO:0006783">
    <property type="term" value="P:heme biosynthetic process"/>
    <property type="evidence" value="ECO:0007669"/>
    <property type="project" value="UniProtKB-UniRule"/>
</dbReference>
<reference evidence="9 10" key="1">
    <citation type="journal article" date="2023" name="bioRxiv">
        <title>An intranuclear bacterial parasite of deep-sea mussels expresses apoptosis inhibitors acquired from its host.</title>
        <authorList>
            <person name="Gonzalez Porras M.A."/>
            <person name="Assie A."/>
            <person name="Tietjen M."/>
            <person name="Violette M."/>
            <person name="Kleiner M."/>
            <person name="Gruber-Vodicka H."/>
            <person name="Dubilier N."/>
            <person name="Leisch N."/>
        </authorList>
    </citation>
    <scope>NUCLEOTIDE SEQUENCE [LARGE SCALE GENOMIC DNA]</scope>
    <source>
        <strain evidence="9">IAP13</strain>
    </source>
</reference>
<dbReference type="InterPro" id="IPR033659">
    <property type="entry name" value="Ferrochelatase_N"/>
</dbReference>
<dbReference type="EC" id="4.98.1.1" evidence="7"/>
<evidence type="ECO:0000256" key="5">
    <source>
        <dbReference type="ARBA" id="ARBA00023244"/>
    </source>
</evidence>
<name>A0AA90SSM0_9GAMM</name>
<keyword evidence="7" id="KW-0479">Metal-binding</keyword>
<comment type="caution">
    <text evidence="9">The sequence shown here is derived from an EMBL/GenBank/DDBJ whole genome shotgun (WGS) entry which is preliminary data.</text>
</comment>
<keyword evidence="2 7" id="KW-0408">Iron</keyword>
<accession>A0AA90SSM0</accession>
<dbReference type="GO" id="GO:0005737">
    <property type="term" value="C:cytoplasm"/>
    <property type="evidence" value="ECO:0007669"/>
    <property type="project" value="UniProtKB-SubCell"/>
</dbReference>
<dbReference type="Gene3D" id="3.40.50.1400">
    <property type="match status" value="2"/>
</dbReference>
<protein>
    <recommendedName>
        <fullName evidence="7">Ferrochelatase</fullName>
        <ecNumber evidence="7">4.98.1.1</ecNumber>
    </recommendedName>
    <alternativeName>
        <fullName evidence="7">Heme synthase</fullName>
    </alternativeName>
    <alternativeName>
        <fullName evidence="7">Protoheme ferro-lyase</fullName>
    </alternativeName>
</protein>
<evidence type="ECO:0000256" key="1">
    <source>
        <dbReference type="ARBA" id="ARBA00007718"/>
    </source>
</evidence>
<dbReference type="HAMAP" id="MF_00323">
    <property type="entry name" value="Ferrochelatase"/>
    <property type="match status" value="1"/>
</dbReference>
<dbReference type="GO" id="GO:0004325">
    <property type="term" value="F:ferrochelatase activity"/>
    <property type="evidence" value="ECO:0007669"/>
    <property type="project" value="UniProtKB-UniRule"/>
</dbReference>
<comment type="subcellular location">
    <subcellularLocation>
        <location evidence="7">Cytoplasm</location>
    </subcellularLocation>
</comment>
<organism evidence="9 10">
    <name type="scientific">Candidatus Endonucleibacter bathymodioli</name>
    <dbReference type="NCBI Taxonomy" id="539814"/>
    <lineage>
        <taxon>Bacteria</taxon>
        <taxon>Pseudomonadati</taxon>
        <taxon>Pseudomonadota</taxon>
        <taxon>Gammaproteobacteria</taxon>
        <taxon>Oceanospirillales</taxon>
        <taxon>Endozoicomonadaceae</taxon>
        <taxon>Candidatus Endonucleibacter</taxon>
    </lineage>
</organism>
<comment type="function">
    <text evidence="7">Catalyzes the ferrous insertion into protoporphyrin IX.</text>
</comment>
<dbReference type="Proteomes" id="UP001178148">
    <property type="component" value="Unassembled WGS sequence"/>
</dbReference>
<gene>
    <name evidence="7 9" type="primary">hemH</name>
    <name evidence="9" type="ORF">QS748_05615</name>
</gene>
<evidence type="ECO:0000256" key="8">
    <source>
        <dbReference type="RuleBase" id="RU004185"/>
    </source>
</evidence>
<comment type="similarity">
    <text evidence="1 7 8">Belongs to the ferrochelatase family.</text>
</comment>
<keyword evidence="5 7" id="KW-0627">Porphyrin biosynthesis</keyword>
<feature type="binding site" evidence="7">
    <location>
        <position position="294"/>
    </location>
    <ligand>
        <name>Fe(2+)</name>
        <dbReference type="ChEBI" id="CHEBI:29033"/>
    </ligand>
</feature>
<dbReference type="SUPFAM" id="SSF53800">
    <property type="entry name" value="Chelatase"/>
    <property type="match status" value="1"/>
</dbReference>
<dbReference type="PANTHER" id="PTHR11108">
    <property type="entry name" value="FERROCHELATASE"/>
    <property type="match status" value="1"/>
</dbReference>
<dbReference type="GO" id="GO:0046872">
    <property type="term" value="F:metal ion binding"/>
    <property type="evidence" value="ECO:0007669"/>
    <property type="project" value="UniProtKB-KW"/>
</dbReference>
<dbReference type="InterPro" id="IPR001015">
    <property type="entry name" value="Ferrochelatase"/>
</dbReference>
<comment type="pathway">
    <text evidence="7">Porphyrin-containing compound metabolism; protoheme biosynthesis; protoheme from protoporphyrin-IX: step 1/1.</text>
</comment>
<keyword evidence="3 7" id="KW-0350">Heme biosynthesis</keyword>
<dbReference type="EMBL" id="JASXSV010000006">
    <property type="protein sequence ID" value="MDP0588690.1"/>
    <property type="molecule type" value="Genomic_DNA"/>
</dbReference>
<sequence length="341" mass="38628">MMTNRGILLVNLGSPDSPSVTSVRRYLNEFLMDGNVVDLPWLLRRILVSLFVLPTRPKKSAKAYQLVWTRDSSPLIFHSKALAQKVAKQINMPIELAMRYGQPNMQEAITKLARQPGISEILLFPLYPHYAMSTVKTASQRAREIIANSNIPVTLTVHPVFYDQKCYISALVESALPWLEQDYDHLVFSFHGVPIRHILKDDASGQHCLKKQNCCNKTADAHQTCYRHQVYRTAACFIEEAGIPANKYTVAFQSRFGKAKWLEPNTVDILKKLAERGAKKVLVISPSFVSDCVETLEEIDITAKQIFIDAGGESLELIPCLNEHPSWVRVLTNWLEQPRNP</sequence>
<keyword evidence="4 7" id="KW-0456">Lyase</keyword>
<evidence type="ECO:0000256" key="4">
    <source>
        <dbReference type="ARBA" id="ARBA00023239"/>
    </source>
</evidence>
<comment type="catalytic activity">
    <reaction evidence="7">
        <text>heme b + 2 H(+) = protoporphyrin IX + Fe(2+)</text>
        <dbReference type="Rhea" id="RHEA:22584"/>
        <dbReference type="ChEBI" id="CHEBI:15378"/>
        <dbReference type="ChEBI" id="CHEBI:29033"/>
        <dbReference type="ChEBI" id="CHEBI:57306"/>
        <dbReference type="ChEBI" id="CHEBI:60344"/>
        <dbReference type="EC" id="4.98.1.1"/>
    </reaction>
</comment>
<dbReference type="CDD" id="cd00419">
    <property type="entry name" value="Ferrochelatase_C"/>
    <property type="match status" value="1"/>
</dbReference>
<feature type="binding site" evidence="7">
    <location>
        <position position="191"/>
    </location>
    <ligand>
        <name>Fe(2+)</name>
        <dbReference type="ChEBI" id="CHEBI:29033"/>
    </ligand>
</feature>
<evidence type="ECO:0000313" key="10">
    <source>
        <dbReference type="Proteomes" id="UP001178148"/>
    </source>
</evidence>
<proteinExistence type="inferred from homology"/>
<comment type="catalytic activity">
    <reaction evidence="6">
        <text>Fe-coproporphyrin III + 2 H(+) = coproporphyrin III + Fe(2+)</text>
        <dbReference type="Rhea" id="RHEA:49572"/>
        <dbReference type="ChEBI" id="CHEBI:15378"/>
        <dbReference type="ChEBI" id="CHEBI:29033"/>
        <dbReference type="ChEBI" id="CHEBI:68438"/>
        <dbReference type="ChEBI" id="CHEBI:131725"/>
        <dbReference type="EC" id="4.99.1.9"/>
    </reaction>
    <physiologicalReaction direction="right-to-left" evidence="6">
        <dbReference type="Rhea" id="RHEA:49574"/>
    </physiologicalReaction>
</comment>
<evidence type="ECO:0000256" key="2">
    <source>
        <dbReference type="ARBA" id="ARBA00023004"/>
    </source>
</evidence>